<keyword evidence="1" id="KW-1133">Transmembrane helix</keyword>
<reference evidence="2" key="1">
    <citation type="submission" date="2023-10" db="EMBL/GenBank/DDBJ databases">
        <title>Genome assembly of Pristionchus species.</title>
        <authorList>
            <person name="Yoshida K."/>
            <person name="Sommer R.J."/>
        </authorList>
    </citation>
    <scope>NUCLEOTIDE SEQUENCE</scope>
    <source>
        <strain evidence="2">RS0144</strain>
    </source>
</reference>
<dbReference type="AlphaFoldDB" id="A0AAV5TX40"/>
<gene>
    <name evidence="2" type="ORF">PENTCL1PPCAC_20995</name>
</gene>
<accession>A0AAV5TX40</accession>
<dbReference type="EMBL" id="BTSX01000005">
    <property type="protein sequence ID" value="GMS98820.1"/>
    <property type="molecule type" value="Genomic_DNA"/>
</dbReference>
<name>A0AAV5TX40_9BILA</name>
<keyword evidence="1" id="KW-0812">Transmembrane</keyword>
<sequence>ENLLKFVDNKTQRRWWLRDVINFAQLAVKGALFISATLAVFNQSEQNKFSNRQNRKAEEVLEDRKPLEVFPLITLLLSIAQGLIEGADQYFLKNDGRSQDGRPRGPG</sequence>
<feature type="non-terminal residue" evidence="2">
    <location>
        <position position="107"/>
    </location>
</feature>
<protein>
    <submittedName>
        <fullName evidence="2">Uncharacterized protein</fullName>
    </submittedName>
</protein>
<dbReference type="Proteomes" id="UP001432027">
    <property type="component" value="Unassembled WGS sequence"/>
</dbReference>
<evidence type="ECO:0000313" key="3">
    <source>
        <dbReference type="Proteomes" id="UP001432027"/>
    </source>
</evidence>
<keyword evidence="1" id="KW-0472">Membrane</keyword>
<evidence type="ECO:0000256" key="1">
    <source>
        <dbReference type="SAM" id="Phobius"/>
    </source>
</evidence>
<keyword evidence="3" id="KW-1185">Reference proteome</keyword>
<organism evidence="2 3">
    <name type="scientific">Pristionchus entomophagus</name>
    <dbReference type="NCBI Taxonomy" id="358040"/>
    <lineage>
        <taxon>Eukaryota</taxon>
        <taxon>Metazoa</taxon>
        <taxon>Ecdysozoa</taxon>
        <taxon>Nematoda</taxon>
        <taxon>Chromadorea</taxon>
        <taxon>Rhabditida</taxon>
        <taxon>Rhabditina</taxon>
        <taxon>Diplogasteromorpha</taxon>
        <taxon>Diplogasteroidea</taxon>
        <taxon>Neodiplogasteridae</taxon>
        <taxon>Pristionchus</taxon>
    </lineage>
</organism>
<proteinExistence type="predicted"/>
<feature type="transmembrane region" description="Helical" evidence="1">
    <location>
        <begin position="20"/>
        <end position="41"/>
    </location>
</feature>
<evidence type="ECO:0000313" key="2">
    <source>
        <dbReference type="EMBL" id="GMS98820.1"/>
    </source>
</evidence>
<feature type="non-terminal residue" evidence="2">
    <location>
        <position position="1"/>
    </location>
</feature>
<comment type="caution">
    <text evidence="2">The sequence shown here is derived from an EMBL/GenBank/DDBJ whole genome shotgun (WGS) entry which is preliminary data.</text>
</comment>